<sequence length="301" mass="31941">MVVVVSAWVWDPRSVTDLPSAHLKLSGFHAVIEPDRWVPGAFTLIVDGTPQSHVNVDDPSELFFEYVQRIGHVIDQLGMPGEPITAVHLGAGAFTLPRYIHATRPGSRQQVIELEMELVDLVRARLPLPKQASIRVRHGDARVVVEKLPPGLRGSADLVVVDVFSGARTPAHVTSIEFYSEVATLLAPGGVVAVNVADGPGLAFARGQAATLLSAVGEVAALAETQILKGRRFGNVVLVGSNQPLPLDWMPRLLAGGPHPSKVIAGRELADWIAGAPIVTDATAIPSPPPAKNIFQTRGGS</sequence>
<dbReference type="PANTHER" id="PTHR43317:SF1">
    <property type="entry name" value="THERMOSPERMINE SYNTHASE ACAULIS5"/>
    <property type="match status" value="1"/>
</dbReference>
<reference evidence="2 3" key="1">
    <citation type="submission" date="2016-09" db="EMBL/GenBank/DDBJ databases">
        <title>Complete genome sequence of microbes from the polar regions.</title>
        <authorList>
            <person name="Liao L."/>
            <person name="Chen B."/>
        </authorList>
    </citation>
    <scope>NUCLEOTIDE SEQUENCE [LARGE SCALE GENOMIC DNA]</scope>
    <source>
        <strain evidence="2 3">ZS314</strain>
    </source>
</reference>
<organism evidence="2 3">
    <name type="scientific">Marisediminicola antarctica</name>
    <dbReference type="NCBI Taxonomy" id="674079"/>
    <lineage>
        <taxon>Bacteria</taxon>
        <taxon>Bacillati</taxon>
        <taxon>Actinomycetota</taxon>
        <taxon>Actinomycetes</taxon>
        <taxon>Micrococcales</taxon>
        <taxon>Microbacteriaceae</taxon>
        <taxon>Marisediminicola</taxon>
    </lineage>
</organism>
<dbReference type="KEGG" id="mant:BHD05_04490"/>
<gene>
    <name evidence="2" type="ORF">BHD05_04490</name>
</gene>
<dbReference type="NCBIfam" id="NF037959">
    <property type="entry name" value="MFS_SpdSyn"/>
    <property type="match status" value="1"/>
</dbReference>
<evidence type="ECO:0000256" key="1">
    <source>
        <dbReference type="ARBA" id="ARBA00023115"/>
    </source>
</evidence>
<protein>
    <submittedName>
        <fullName evidence="2">Spermine synthase</fullName>
    </submittedName>
</protein>
<proteinExistence type="predicted"/>
<keyword evidence="3" id="KW-1185">Reference proteome</keyword>
<accession>A0A7L5AIQ8</accession>
<keyword evidence="1" id="KW-0620">Polyamine biosynthesis</keyword>
<evidence type="ECO:0000313" key="3">
    <source>
        <dbReference type="Proteomes" id="UP000464507"/>
    </source>
</evidence>
<dbReference type="PANTHER" id="PTHR43317">
    <property type="entry name" value="THERMOSPERMINE SYNTHASE ACAULIS5"/>
    <property type="match status" value="1"/>
</dbReference>
<dbReference type="RefSeq" id="WP_202614291.1">
    <property type="nucleotide sequence ID" value="NZ_CP017146.1"/>
</dbReference>
<dbReference type="CDD" id="cd02440">
    <property type="entry name" value="AdoMet_MTases"/>
    <property type="match status" value="1"/>
</dbReference>
<dbReference type="EMBL" id="CP017146">
    <property type="protein sequence ID" value="QHO69011.1"/>
    <property type="molecule type" value="Genomic_DNA"/>
</dbReference>
<dbReference type="InterPro" id="IPR029063">
    <property type="entry name" value="SAM-dependent_MTases_sf"/>
</dbReference>
<dbReference type="AlphaFoldDB" id="A0A7L5AIQ8"/>
<name>A0A7L5AIQ8_9MICO</name>
<dbReference type="Proteomes" id="UP000464507">
    <property type="component" value="Chromosome"/>
</dbReference>
<dbReference type="GO" id="GO:0006596">
    <property type="term" value="P:polyamine biosynthetic process"/>
    <property type="evidence" value="ECO:0007669"/>
    <property type="project" value="UniProtKB-KW"/>
</dbReference>
<evidence type="ECO:0000313" key="2">
    <source>
        <dbReference type="EMBL" id="QHO69011.1"/>
    </source>
</evidence>
<dbReference type="Gene3D" id="3.40.50.150">
    <property type="entry name" value="Vaccinia Virus protein VP39"/>
    <property type="match status" value="1"/>
</dbReference>
<dbReference type="SUPFAM" id="SSF53335">
    <property type="entry name" value="S-adenosyl-L-methionine-dependent methyltransferases"/>
    <property type="match status" value="1"/>
</dbReference>